<keyword evidence="1" id="KW-0812">Transmembrane</keyword>
<sequence>MDALKWNKRAAMVYAVGVWTMLGSYGYYRYTHRNDPPVQMPEMEEDTRPNVKKIETPHSTTIMVYKENNFVPYSTRFLNLFRKADDSSSGPQTDDK</sequence>
<evidence type="ECO:0000313" key="3">
    <source>
        <dbReference type="Proteomes" id="UP000752171"/>
    </source>
</evidence>
<dbReference type="Proteomes" id="UP000752171">
    <property type="component" value="Unassembled WGS sequence"/>
</dbReference>
<dbReference type="InterPro" id="IPR038831">
    <property type="entry name" value="SMIM26"/>
</dbReference>
<organism evidence="2 3">
    <name type="scientific">Astyanax mexicanus</name>
    <name type="common">Blind cave fish</name>
    <name type="synonym">Astyanax fasciatus mexicanus</name>
    <dbReference type="NCBI Taxonomy" id="7994"/>
    <lineage>
        <taxon>Eukaryota</taxon>
        <taxon>Metazoa</taxon>
        <taxon>Chordata</taxon>
        <taxon>Craniata</taxon>
        <taxon>Vertebrata</taxon>
        <taxon>Euteleostomi</taxon>
        <taxon>Actinopterygii</taxon>
        <taxon>Neopterygii</taxon>
        <taxon>Teleostei</taxon>
        <taxon>Ostariophysi</taxon>
        <taxon>Characiformes</taxon>
        <taxon>Characoidei</taxon>
        <taxon>Acestrorhamphidae</taxon>
        <taxon>Acestrorhamphinae</taxon>
        <taxon>Astyanax</taxon>
    </lineage>
</organism>
<keyword evidence="1" id="KW-1133">Transmembrane helix</keyword>
<reference evidence="2 3" key="1">
    <citation type="submission" date="2021-07" db="EMBL/GenBank/DDBJ databases">
        <authorList>
            <person name="Imarazene B."/>
            <person name="Zahm M."/>
            <person name="Klopp C."/>
            <person name="Cabau C."/>
            <person name="Beille S."/>
            <person name="Jouanno E."/>
            <person name="Castinel A."/>
            <person name="Lluch J."/>
            <person name="Gil L."/>
            <person name="Kuchtly C."/>
            <person name="Lopez Roques C."/>
            <person name="Donnadieu C."/>
            <person name="Parrinello H."/>
            <person name="Journot L."/>
            <person name="Du K."/>
            <person name="Schartl M."/>
            <person name="Retaux S."/>
            <person name="Guiguen Y."/>
        </authorList>
    </citation>
    <scope>NUCLEOTIDE SEQUENCE [LARGE SCALE GENOMIC DNA]</scope>
    <source>
        <strain evidence="2">Pach_M1</strain>
        <tissue evidence="2">Testis</tissue>
    </source>
</reference>
<gene>
    <name evidence="2" type="ORF">AMEX_G7904</name>
</gene>
<proteinExistence type="predicted"/>
<comment type="caution">
    <text evidence="2">The sequence shown here is derived from an EMBL/GenBank/DDBJ whole genome shotgun (WGS) entry which is preliminary data.</text>
</comment>
<dbReference type="AlphaFoldDB" id="A0A8T2M467"/>
<evidence type="ECO:0000313" key="2">
    <source>
        <dbReference type="EMBL" id="KAG9277857.1"/>
    </source>
</evidence>
<feature type="transmembrane region" description="Helical" evidence="1">
    <location>
        <begin position="12"/>
        <end position="30"/>
    </location>
</feature>
<protein>
    <submittedName>
        <fullName evidence="2">Small integral membrane protein 26</fullName>
    </submittedName>
</protein>
<dbReference type="EMBL" id="JAICCE010000005">
    <property type="protein sequence ID" value="KAG9277857.1"/>
    <property type="molecule type" value="Genomic_DNA"/>
</dbReference>
<accession>A0A8T2M467</accession>
<name>A0A8T2M467_ASTMX</name>
<evidence type="ECO:0000256" key="1">
    <source>
        <dbReference type="SAM" id="Phobius"/>
    </source>
</evidence>
<dbReference type="PANTHER" id="PTHR40386">
    <property type="entry name" value="SMALL INTEGRAL MEMBRANE PROTEIN 26"/>
    <property type="match status" value="1"/>
</dbReference>
<keyword evidence="1" id="KW-0472">Membrane</keyword>
<dbReference type="PANTHER" id="PTHR40386:SF1">
    <property type="entry name" value="SMALL INTEGRAL MEMBRANE PROTEIN 26"/>
    <property type="match status" value="1"/>
</dbReference>